<reference evidence="2" key="1">
    <citation type="submission" date="2022-04" db="EMBL/GenBank/DDBJ databases">
        <title>Carnegiea gigantea Genome sequencing and assembly v2.</title>
        <authorList>
            <person name="Copetti D."/>
            <person name="Sanderson M.J."/>
            <person name="Burquez A."/>
            <person name="Wojciechowski M.F."/>
        </authorList>
    </citation>
    <scope>NUCLEOTIDE SEQUENCE</scope>
    <source>
        <strain evidence="2">SGP5-SGP5p</strain>
        <tissue evidence="2">Aerial part</tissue>
    </source>
</reference>
<feature type="region of interest" description="Disordered" evidence="1">
    <location>
        <begin position="18"/>
        <end position="129"/>
    </location>
</feature>
<dbReference type="Gene3D" id="2.40.70.10">
    <property type="entry name" value="Acid Proteases"/>
    <property type="match status" value="1"/>
</dbReference>
<feature type="compositionally biased region" description="Basic and acidic residues" evidence="1">
    <location>
        <begin position="38"/>
        <end position="65"/>
    </location>
</feature>
<name>A0A9Q1JYX7_9CARY</name>
<dbReference type="PANTHER" id="PTHR33240:SF17">
    <property type="entry name" value="EUKARYOTIC PEPTIDE CHAIN RELEASE FACTOR GTP-BINDING SUBUNIT-LIKE"/>
    <property type="match status" value="1"/>
</dbReference>
<keyword evidence="3" id="KW-1185">Reference proteome</keyword>
<dbReference type="OrthoDB" id="1436165at2759"/>
<dbReference type="AlphaFoldDB" id="A0A9Q1JYX7"/>
<dbReference type="InterPro" id="IPR021109">
    <property type="entry name" value="Peptidase_aspartic_dom_sf"/>
</dbReference>
<evidence type="ECO:0000313" key="2">
    <source>
        <dbReference type="EMBL" id="KAJ8433991.1"/>
    </source>
</evidence>
<accession>A0A9Q1JYX7</accession>
<feature type="region of interest" description="Disordered" evidence="1">
    <location>
        <begin position="469"/>
        <end position="489"/>
    </location>
</feature>
<evidence type="ECO:0000256" key="1">
    <source>
        <dbReference type="SAM" id="MobiDB-lite"/>
    </source>
</evidence>
<sequence>MTDAITWQVSKQVKRAMEAANSSRPLPDVDYIPTHGGEPSHRLERIPSPRYTEREREVSWSDRSGRPYTEQLGRCAAARPSAAPRRGQRPNQQLLPHPMEPISGRLPGSRSKSRIPSLGDRYQSGHATTECPELKKALYELPDKGQIDRFLKRGPRWGPYGRDNLVSLESSAQKCTAGAYHGARTSVTVPTMVFGGKEAPRFASPLNNPLVIEMKIASTIMWRFLIDTGSSVDIITWDCVNKLTHPGRDIVPLVYPILGFVVQEVNPTGMIRLLAHFGDKLKSKSLEVDFLVVDVPTAYNVILGHPTLHKRGPAGSLAPWPMPPFPPPWPHQPRPSQAPPLAGAVSPCFRLPGRPDQPSAFPNYRATGPSNLRHFAAALTPRANTSATSSVTLGGFEVPGVAKSQDLTKSWTKLGCEVRLDEVGGWPLGAQGKTASSLRSSPYGLKRGGLFLEIGSTVPGRLTSRVPRGRPFGSGFSSTSRGGRRGLIGTTLNSLTLSNR</sequence>
<organism evidence="2 3">
    <name type="scientific">Carnegiea gigantea</name>
    <dbReference type="NCBI Taxonomy" id="171969"/>
    <lineage>
        <taxon>Eukaryota</taxon>
        <taxon>Viridiplantae</taxon>
        <taxon>Streptophyta</taxon>
        <taxon>Embryophyta</taxon>
        <taxon>Tracheophyta</taxon>
        <taxon>Spermatophyta</taxon>
        <taxon>Magnoliopsida</taxon>
        <taxon>eudicotyledons</taxon>
        <taxon>Gunneridae</taxon>
        <taxon>Pentapetalae</taxon>
        <taxon>Caryophyllales</taxon>
        <taxon>Cactineae</taxon>
        <taxon>Cactaceae</taxon>
        <taxon>Cactoideae</taxon>
        <taxon>Echinocereeae</taxon>
        <taxon>Carnegiea</taxon>
    </lineage>
</organism>
<feature type="compositionally biased region" description="Low complexity" evidence="1">
    <location>
        <begin position="74"/>
        <end position="85"/>
    </location>
</feature>
<feature type="compositionally biased region" description="Low complexity" evidence="1">
    <location>
        <begin position="469"/>
        <end position="481"/>
    </location>
</feature>
<protein>
    <submittedName>
        <fullName evidence="2">Uncharacterized protein</fullName>
    </submittedName>
</protein>
<proteinExistence type="predicted"/>
<dbReference type="SUPFAM" id="SSF50630">
    <property type="entry name" value="Acid proteases"/>
    <property type="match status" value="1"/>
</dbReference>
<dbReference type="Proteomes" id="UP001153076">
    <property type="component" value="Unassembled WGS sequence"/>
</dbReference>
<gene>
    <name evidence="2" type="ORF">Cgig2_012684</name>
</gene>
<comment type="caution">
    <text evidence="2">The sequence shown here is derived from an EMBL/GenBank/DDBJ whole genome shotgun (WGS) entry which is preliminary data.</text>
</comment>
<dbReference type="EMBL" id="JAKOGI010000506">
    <property type="protein sequence ID" value="KAJ8433991.1"/>
    <property type="molecule type" value="Genomic_DNA"/>
</dbReference>
<evidence type="ECO:0000313" key="3">
    <source>
        <dbReference type="Proteomes" id="UP001153076"/>
    </source>
</evidence>
<dbReference type="PANTHER" id="PTHR33240">
    <property type="entry name" value="OS08G0508500 PROTEIN"/>
    <property type="match status" value="1"/>
</dbReference>
<dbReference type="CDD" id="cd00303">
    <property type="entry name" value="retropepsin_like"/>
    <property type="match status" value="1"/>
</dbReference>